<feature type="transmembrane region" description="Helical" evidence="11">
    <location>
        <begin position="6"/>
        <end position="29"/>
    </location>
</feature>
<accession>Q8MTW4</accession>
<feature type="transmembrane region" description="Helical" evidence="11">
    <location>
        <begin position="119"/>
        <end position="138"/>
    </location>
</feature>
<feature type="transmembrane region" description="Helical" evidence="11">
    <location>
        <begin position="234"/>
        <end position="256"/>
    </location>
</feature>
<organism evidence="13">
    <name type="scientific">Renilla koellikeri</name>
    <name type="common">Koelliker's sea pansy</name>
    <dbReference type="NCBI Taxonomy" id="6135"/>
    <lineage>
        <taxon>Eukaryota</taxon>
        <taxon>Metazoa</taxon>
        <taxon>Cnidaria</taxon>
        <taxon>Anthozoa</taxon>
        <taxon>Octocorallia</taxon>
        <taxon>Scleralcyonacea</taxon>
        <taxon>Pennatuloidea</taxon>
        <taxon>Renillidae</taxon>
        <taxon>Renilla</taxon>
    </lineage>
</organism>
<dbReference type="Gene3D" id="1.20.1070.10">
    <property type="entry name" value="Rhodopsin 7-helix transmembrane proteins"/>
    <property type="match status" value="1"/>
</dbReference>
<dbReference type="EMBL" id="AY057114">
    <property type="protein sequence ID" value="AAL25618.1"/>
    <property type="molecule type" value="mRNA"/>
</dbReference>
<dbReference type="SUPFAM" id="SSF81321">
    <property type="entry name" value="Family A G protein-coupled receptor-like"/>
    <property type="match status" value="1"/>
</dbReference>
<evidence type="ECO:0000256" key="1">
    <source>
        <dbReference type="ARBA" id="ARBA00004651"/>
    </source>
</evidence>
<evidence type="ECO:0000256" key="11">
    <source>
        <dbReference type="SAM" id="Phobius"/>
    </source>
</evidence>
<comment type="subcellular location">
    <subcellularLocation>
        <location evidence="1">Cell membrane</location>
        <topology evidence="1">Multi-pass membrane protein</topology>
    </subcellularLocation>
</comment>
<sequence length="323" mass="36367">MLGIVAVEIFCAILVVLTVTGNVLIIAATRRFRHLREISNIVITSLALADLLVGLINIPMYMYSISRPPSITMTYVLCQNSLDIYFSVSSILNLTVISVDRCFSVLCPLKRRIWRKSKIYIILVSLWLIATIPVALYVNKVKHTIAIVTTVFFLFPLLIMILSYTILAGTVKIARKRMQAHKTATSSKELKLAKTLSIVILLFVAAWLPFFVVVNAHHYPNVIKVNLSKKQMEILIYFIKMFHHSNSAVNPIIYAFRQREFATAFKKLLRIKTTNNRNTLGRMQLLSMTESGGVRNTPMKRSVIDRDGSKKASAVNTEAGCSS</sequence>
<dbReference type="PRINTS" id="PR00237">
    <property type="entry name" value="GPCRRHODOPSN"/>
</dbReference>
<keyword evidence="8" id="KW-0325">Glycoprotein</keyword>
<protein>
    <submittedName>
        <fullName evidence="13">Orphan G protein-coupled receptor Ren 2</fullName>
    </submittedName>
</protein>
<dbReference type="InterPro" id="IPR000276">
    <property type="entry name" value="GPCR_Rhodpsn"/>
</dbReference>
<evidence type="ECO:0000256" key="4">
    <source>
        <dbReference type="ARBA" id="ARBA00022989"/>
    </source>
</evidence>
<dbReference type="PROSITE" id="PS50262">
    <property type="entry name" value="G_PROTEIN_RECEP_F1_2"/>
    <property type="match status" value="1"/>
</dbReference>
<evidence type="ECO:0000259" key="12">
    <source>
        <dbReference type="PROSITE" id="PS50262"/>
    </source>
</evidence>
<keyword evidence="6 11" id="KW-0472">Membrane</keyword>
<dbReference type="SMART" id="SM01381">
    <property type="entry name" value="7TM_GPCR_Srsx"/>
    <property type="match status" value="1"/>
</dbReference>
<keyword evidence="5 10" id="KW-0297">G-protein coupled receptor</keyword>
<feature type="transmembrane region" description="Helical" evidence="11">
    <location>
        <begin position="192"/>
        <end position="214"/>
    </location>
</feature>
<evidence type="ECO:0000256" key="5">
    <source>
        <dbReference type="ARBA" id="ARBA00023040"/>
    </source>
</evidence>
<feature type="transmembrane region" description="Helical" evidence="11">
    <location>
        <begin position="144"/>
        <end position="171"/>
    </location>
</feature>
<dbReference type="PANTHER" id="PTHR24246">
    <property type="entry name" value="OLFACTORY RECEPTOR AND ADENOSINE RECEPTOR"/>
    <property type="match status" value="1"/>
</dbReference>
<comment type="similarity">
    <text evidence="10">Belongs to the G-protein coupled receptor 1 family.</text>
</comment>
<feature type="domain" description="G-protein coupled receptors family 1 profile" evidence="12">
    <location>
        <begin position="21"/>
        <end position="254"/>
    </location>
</feature>
<evidence type="ECO:0000256" key="6">
    <source>
        <dbReference type="ARBA" id="ARBA00023136"/>
    </source>
</evidence>
<dbReference type="GO" id="GO:0005886">
    <property type="term" value="C:plasma membrane"/>
    <property type="evidence" value="ECO:0007669"/>
    <property type="project" value="UniProtKB-SubCell"/>
</dbReference>
<evidence type="ECO:0000256" key="2">
    <source>
        <dbReference type="ARBA" id="ARBA00022475"/>
    </source>
</evidence>
<dbReference type="Pfam" id="PF00001">
    <property type="entry name" value="7tm_1"/>
    <property type="match status" value="2"/>
</dbReference>
<keyword evidence="4 11" id="KW-1133">Transmembrane helix</keyword>
<evidence type="ECO:0000313" key="13">
    <source>
        <dbReference type="EMBL" id="AAL25618.1"/>
    </source>
</evidence>
<dbReference type="GO" id="GO:0004930">
    <property type="term" value="F:G protein-coupled receptor activity"/>
    <property type="evidence" value="ECO:0007669"/>
    <property type="project" value="UniProtKB-KW"/>
</dbReference>
<feature type="transmembrane region" description="Helical" evidence="11">
    <location>
        <begin position="41"/>
        <end position="64"/>
    </location>
</feature>
<keyword evidence="9 10" id="KW-0807">Transducer</keyword>
<proteinExistence type="evidence at transcript level"/>
<dbReference type="InterPro" id="IPR017452">
    <property type="entry name" value="GPCR_Rhodpsn_7TM"/>
</dbReference>
<evidence type="ECO:0000256" key="3">
    <source>
        <dbReference type="ARBA" id="ARBA00022692"/>
    </source>
</evidence>
<keyword evidence="2" id="KW-1003">Cell membrane</keyword>
<dbReference type="PROSITE" id="PS00237">
    <property type="entry name" value="G_PROTEIN_RECEP_F1_1"/>
    <property type="match status" value="1"/>
</dbReference>
<evidence type="ECO:0000256" key="7">
    <source>
        <dbReference type="ARBA" id="ARBA00023170"/>
    </source>
</evidence>
<keyword evidence="7 10" id="KW-0675">Receptor</keyword>
<feature type="transmembrane region" description="Helical" evidence="11">
    <location>
        <begin position="84"/>
        <end position="107"/>
    </location>
</feature>
<reference evidence="13" key="1">
    <citation type="journal article" date="2004" name="Gene">
        <title>Identification of a novel aminergic-like G protein-coupled receptor in the cnidarian Renilla koellikeri.</title>
        <authorList>
            <person name="Bouchard C."/>
            <person name="Ribeiro P."/>
            <person name="Dube F."/>
            <person name="Demers C."/>
            <person name="Anctil M."/>
        </authorList>
    </citation>
    <scope>NUCLEOTIDE SEQUENCE</scope>
</reference>
<dbReference type="PANTHER" id="PTHR24246:SF27">
    <property type="entry name" value="ADENOSINE RECEPTOR, ISOFORM A"/>
    <property type="match status" value="1"/>
</dbReference>
<evidence type="ECO:0000256" key="10">
    <source>
        <dbReference type="RuleBase" id="RU000688"/>
    </source>
</evidence>
<keyword evidence="3 10" id="KW-0812">Transmembrane</keyword>
<evidence type="ECO:0000256" key="8">
    <source>
        <dbReference type="ARBA" id="ARBA00023180"/>
    </source>
</evidence>
<dbReference type="AlphaFoldDB" id="Q8MTW4"/>
<name>Q8MTW4_RENKO</name>
<evidence type="ECO:0000256" key="9">
    <source>
        <dbReference type="ARBA" id="ARBA00023224"/>
    </source>
</evidence>